<dbReference type="RefSeq" id="WP_166322677.1">
    <property type="nucleotide sequence ID" value="NZ_CP049916.1"/>
</dbReference>
<dbReference type="Proteomes" id="UP000501939">
    <property type="component" value="Chromosome"/>
</dbReference>
<reference evidence="1 2" key="1">
    <citation type="submission" date="2020-03" db="EMBL/GenBank/DDBJ databases">
        <authorList>
            <person name="Zhu W."/>
        </authorList>
    </citation>
    <scope>NUCLEOTIDE SEQUENCE [LARGE SCALE GENOMIC DNA]</scope>
    <source>
        <strain evidence="1 2">185</strain>
    </source>
</reference>
<dbReference type="NCBIfam" id="NF038215">
    <property type="entry name" value="acineto_lipo_PV"/>
    <property type="match status" value="1"/>
</dbReference>
<organism evidence="1 2">
    <name type="scientific">Acinetobacter lanii</name>
    <dbReference type="NCBI Taxonomy" id="2715163"/>
    <lineage>
        <taxon>Bacteria</taxon>
        <taxon>Pseudomonadati</taxon>
        <taxon>Pseudomonadota</taxon>
        <taxon>Gammaproteobacteria</taxon>
        <taxon>Moraxellales</taxon>
        <taxon>Moraxellaceae</taxon>
        <taxon>Acinetobacter</taxon>
    </lineage>
</organism>
<protein>
    <submittedName>
        <fullName evidence="1">Uncharacterized protein</fullName>
    </submittedName>
</protein>
<dbReference type="PROSITE" id="PS51257">
    <property type="entry name" value="PROKAR_LIPOPROTEIN"/>
    <property type="match status" value="1"/>
</dbReference>
<proteinExistence type="predicted"/>
<keyword evidence="2" id="KW-1185">Reference proteome</keyword>
<gene>
    <name evidence="1" type="ORF">G8D99_03470</name>
</gene>
<dbReference type="AlphaFoldDB" id="A0A6G8S200"/>
<evidence type="ECO:0000313" key="1">
    <source>
        <dbReference type="EMBL" id="QIO08177.1"/>
    </source>
</evidence>
<evidence type="ECO:0000313" key="2">
    <source>
        <dbReference type="Proteomes" id="UP000501939"/>
    </source>
</evidence>
<sequence length="69" mass="7617">MNKYAIIVSLSLVPFIQACDIKDPTNKPKTEARTMIIGGVPVHDRDFKITQKSMLVANIEDLSPSSMTP</sequence>
<accession>A0A6G8S200</accession>
<name>A0A6G8S200_9GAMM</name>
<dbReference type="KEGG" id="alj:G8D99_03470"/>
<dbReference type="EMBL" id="CP049916">
    <property type="protein sequence ID" value="QIO08177.1"/>
    <property type="molecule type" value="Genomic_DNA"/>
</dbReference>